<comment type="caution">
    <text evidence="2">The sequence shown here is derived from an EMBL/GenBank/DDBJ whole genome shotgun (WGS) entry which is preliminary data.</text>
</comment>
<sequence>MSTFTEIADRVWVSARPWYDVNVTVVAGERGLVVVDTHACLAAGAALRDDVVSLASSLAPGTAVVATVLTHAHHDHVLGTPALRATWGDDLPVHAHEGCLAELTAWSADPGPAPENTSAEGWRTTQDDVDALVLPDHVFSSAGFVDLGDRLVELLHPGRGHTSGDLVAVVPDADVVVAGDLVESAGPPALGPDSFPLEWPLTLDVVLPLLRPSTVVVPGHGTPVDRDFVETQRGALGVLAETVRDLASRGVSVEDAVAHEGWTSTDAGLTLPWEPADLADAVRRVYEHLPRSQKRLPLL</sequence>
<dbReference type="InterPro" id="IPR050855">
    <property type="entry name" value="NDM-1-like"/>
</dbReference>
<dbReference type="RefSeq" id="WP_250828491.1">
    <property type="nucleotide sequence ID" value="NZ_JAMOIL010000031.1"/>
</dbReference>
<feature type="domain" description="Metallo-beta-lactamase" evidence="1">
    <location>
        <begin position="20"/>
        <end position="220"/>
    </location>
</feature>
<dbReference type="SUPFAM" id="SSF56281">
    <property type="entry name" value="Metallo-hydrolase/oxidoreductase"/>
    <property type="match status" value="1"/>
</dbReference>
<accession>A0A9X2DD16</accession>
<dbReference type="Proteomes" id="UP001139485">
    <property type="component" value="Unassembled WGS sequence"/>
</dbReference>
<dbReference type="InterPro" id="IPR001279">
    <property type="entry name" value="Metallo-B-lactamas"/>
</dbReference>
<keyword evidence="3" id="KW-1185">Reference proteome</keyword>
<dbReference type="SMART" id="SM00849">
    <property type="entry name" value="Lactamase_B"/>
    <property type="match status" value="1"/>
</dbReference>
<proteinExistence type="predicted"/>
<dbReference type="AlphaFoldDB" id="A0A9X2DD16"/>
<organism evidence="2 3">
    <name type="scientific">Nocardioides bruguierae</name>
    <dbReference type="NCBI Taxonomy" id="2945102"/>
    <lineage>
        <taxon>Bacteria</taxon>
        <taxon>Bacillati</taxon>
        <taxon>Actinomycetota</taxon>
        <taxon>Actinomycetes</taxon>
        <taxon>Propionibacteriales</taxon>
        <taxon>Nocardioidaceae</taxon>
        <taxon>Nocardioides</taxon>
    </lineage>
</organism>
<evidence type="ECO:0000313" key="2">
    <source>
        <dbReference type="EMBL" id="MCM0622244.1"/>
    </source>
</evidence>
<evidence type="ECO:0000313" key="3">
    <source>
        <dbReference type="Proteomes" id="UP001139485"/>
    </source>
</evidence>
<gene>
    <name evidence="2" type="ORF">M8330_18275</name>
</gene>
<dbReference type="InterPro" id="IPR036866">
    <property type="entry name" value="RibonucZ/Hydroxyglut_hydro"/>
</dbReference>
<dbReference type="Pfam" id="PF00753">
    <property type="entry name" value="Lactamase_B"/>
    <property type="match status" value="1"/>
</dbReference>
<evidence type="ECO:0000259" key="1">
    <source>
        <dbReference type="SMART" id="SM00849"/>
    </source>
</evidence>
<dbReference type="PANTHER" id="PTHR42951">
    <property type="entry name" value="METALLO-BETA-LACTAMASE DOMAIN-CONTAINING"/>
    <property type="match status" value="1"/>
</dbReference>
<name>A0A9X2DD16_9ACTN</name>
<reference evidence="2" key="1">
    <citation type="submission" date="2022-05" db="EMBL/GenBank/DDBJ databases">
        <authorList>
            <person name="Tuo L."/>
        </authorList>
    </citation>
    <scope>NUCLEOTIDE SEQUENCE</scope>
    <source>
        <strain evidence="2">BSK12Z-4</strain>
    </source>
</reference>
<dbReference type="EMBL" id="JAMOIL010000031">
    <property type="protein sequence ID" value="MCM0622244.1"/>
    <property type="molecule type" value="Genomic_DNA"/>
</dbReference>
<dbReference type="Gene3D" id="3.60.15.10">
    <property type="entry name" value="Ribonuclease Z/Hydroxyacylglutathione hydrolase-like"/>
    <property type="match status" value="1"/>
</dbReference>
<protein>
    <submittedName>
        <fullName evidence="2">MBL fold metallo-hydrolase</fullName>
    </submittedName>
</protein>
<dbReference type="PANTHER" id="PTHR42951:SF4">
    <property type="entry name" value="ACYL-COENZYME A THIOESTERASE MBLAC2"/>
    <property type="match status" value="1"/>
</dbReference>